<organism evidence="2 3">
    <name type="scientific">Myceligenerans salitolerans</name>
    <dbReference type="NCBI Taxonomy" id="1230528"/>
    <lineage>
        <taxon>Bacteria</taxon>
        <taxon>Bacillati</taxon>
        <taxon>Actinomycetota</taxon>
        <taxon>Actinomycetes</taxon>
        <taxon>Micrococcales</taxon>
        <taxon>Promicromonosporaceae</taxon>
        <taxon>Myceligenerans</taxon>
    </lineage>
</organism>
<proteinExistence type="predicted"/>
<evidence type="ECO:0000313" key="3">
    <source>
        <dbReference type="Proteomes" id="UP000664617"/>
    </source>
</evidence>
<comment type="caution">
    <text evidence="2">The sequence shown here is derived from an EMBL/GenBank/DDBJ whole genome shotgun (WGS) entry which is preliminary data.</text>
</comment>
<reference evidence="2 3" key="1">
    <citation type="submission" date="2021-03" db="EMBL/GenBank/DDBJ databases">
        <authorList>
            <person name="Xin L."/>
        </authorList>
    </citation>
    <scope>NUCLEOTIDE SEQUENCE [LARGE SCALE GENOMIC DNA]</scope>
    <source>
        <strain evidence="2 3">XHU 5031</strain>
    </source>
</reference>
<gene>
    <name evidence="2" type="ORF">J0911_16060</name>
</gene>
<dbReference type="Proteomes" id="UP000664617">
    <property type="component" value="Unassembled WGS sequence"/>
</dbReference>
<sequence length="107" mass="11726">MTVDPRAALDRLVAALEAHYNAVATRRSDDDPAVDDAYDVLADAYEVYEDALATRFGEVTPFYLAEDLDDDEDDDGSDDDDDDLDYDFEDELADVDDAAAPAGEPAR</sequence>
<protein>
    <submittedName>
        <fullName evidence="2">Primosomal protein</fullName>
    </submittedName>
</protein>
<dbReference type="RefSeq" id="WP_207276471.1">
    <property type="nucleotide sequence ID" value="NZ_JAFMPK010000047.1"/>
</dbReference>
<feature type="compositionally biased region" description="Low complexity" evidence="1">
    <location>
        <begin position="98"/>
        <end position="107"/>
    </location>
</feature>
<feature type="region of interest" description="Disordered" evidence="1">
    <location>
        <begin position="65"/>
        <end position="107"/>
    </location>
</feature>
<evidence type="ECO:0000256" key="1">
    <source>
        <dbReference type="SAM" id="MobiDB-lite"/>
    </source>
</evidence>
<reference evidence="3" key="2">
    <citation type="submission" date="2023-07" db="EMBL/GenBank/DDBJ databases">
        <title>Myceligenerans salitolerans sp. nov., a halotolerant actinomycete isolated from a salt lake in Xinjiang, China.</title>
        <authorList>
            <person name="Guan T."/>
        </authorList>
    </citation>
    <scope>NUCLEOTIDE SEQUENCE [LARGE SCALE GENOMIC DNA]</scope>
    <source>
        <strain evidence="3">XHU 5031</strain>
    </source>
</reference>
<dbReference type="EMBL" id="JAFMPK010000047">
    <property type="protein sequence ID" value="MBO0610546.1"/>
    <property type="molecule type" value="Genomic_DNA"/>
</dbReference>
<accession>A0ABS3ID75</accession>
<feature type="compositionally biased region" description="Acidic residues" evidence="1">
    <location>
        <begin position="66"/>
        <end position="97"/>
    </location>
</feature>
<name>A0ABS3ID75_9MICO</name>
<keyword evidence="3" id="KW-1185">Reference proteome</keyword>
<evidence type="ECO:0000313" key="2">
    <source>
        <dbReference type="EMBL" id="MBO0610546.1"/>
    </source>
</evidence>